<sequence>MAKIMIQGTGSSVGKSILVTALCRIFKQDGYTVCPYKSQNMALNSYITHDGKEMGRAQVLQAYAAGLEPEAYMNPILLKPTGDKKSQIIFNGEVYGNSTAMEYHNMKTKFGKKLKEQFKDIEEKFDIVVIEGAGSPAEINLRDKDIVNMGFAEMVDAPVLLAGDIDRGGVFASLAGTMLLLTEEEKKRVKGTLINKFRGDIEILKPGLKMLEDIIKRPTVGVVPYLKLQLEDEDGAVEFNRNINAPIDIAVIKLPRISNFTDFDALKIEEDVSIRYITTKEDFGNPDLLIIPGTKNTIEDLLELRKCGLEDKIKEYSKTGTVIGICGGYQMLGKTLKDPYKVESDELETEGMGLLNVDTVFEKEKITTRVKAKSKDTEVYGYEIHMGICTYKEGAKPLFSIYDENGKKVNRQDGAINEKENVMGTYIHGVFDGVEFREKVLNNIRKIKGIEEKKAIQYENLREKNLDMLADLVRKNVDMDCIYKIMGM</sequence>
<name>A0A2X2YDX6_CLOCO</name>
<evidence type="ECO:0000313" key="7">
    <source>
        <dbReference type="EMBL" id="SQB36139.1"/>
    </source>
</evidence>
<evidence type="ECO:0000259" key="6">
    <source>
        <dbReference type="Pfam" id="PF07685"/>
    </source>
</evidence>
<dbReference type="NCBIfam" id="TIGR00313">
    <property type="entry name" value="cobQ"/>
    <property type="match status" value="1"/>
</dbReference>
<evidence type="ECO:0000256" key="4">
    <source>
        <dbReference type="HAMAP-Rule" id="MF_00028"/>
    </source>
</evidence>
<dbReference type="SUPFAM" id="SSF52317">
    <property type="entry name" value="Class I glutamine amidotransferase-like"/>
    <property type="match status" value="1"/>
</dbReference>
<proteinExistence type="inferred from homology"/>
<dbReference type="PROSITE" id="PS51274">
    <property type="entry name" value="GATASE_COBBQ"/>
    <property type="match status" value="1"/>
</dbReference>
<evidence type="ECO:0000256" key="3">
    <source>
        <dbReference type="ARBA" id="ARBA00022962"/>
    </source>
</evidence>
<dbReference type="Gene3D" id="3.40.50.300">
    <property type="entry name" value="P-loop containing nucleotide triphosphate hydrolases"/>
    <property type="match status" value="1"/>
</dbReference>
<dbReference type="GO" id="GO:0015420">
    <property type="term" value="F:ABC-type vitamin B12 transporter activity"/>
    <property type="evidence" value="ECO:0007669"/>
    <property type="project" value="UniProtKB-UniRule"/>
</dbReference>
<dbReference type="InterPro" id="IPR004459">
    <property type="entry name" value="CobQ_synth"/>
</dbReference>
<gene>
    <name evidence="7" type="primary">cbiP</name>
    <name evidence="4" type="synonym">cobQ</name>
    <name evidence="7" type="ORF">NCTC13028_02369</name>
</gene>
<dbReference type="InterPro" id="IPR029062">
    <property type="entry name" value="Class_I_gatase-like"/>
</dbReference>
<dbReference type="EMBL" id="UAWC01000026">
    <property type="protein sequence ID" value="SQB36139.1"/>
    <property type="molecule type" value="Genomic_DNA"/>
</dbReference>
<evidence type="ECO:0000256" key="2">
    <source>
        <dbReference type="ARBA" id="ARBA00022573"/>
    </source>
</evidence>
<dbReference type="PANTHER" id="PTHR21343">
    <property type="entry name" value="DETHIOBIOTIN SYNTHETASE"/>
    <property type="match status" value="1"/>
</dbReference>
<dbReference type="InterPro" id="IPR033949">
    <property type="entry name" value="CobQ_GATase1"/>
</dbReference>
<evidence type="ECO:0000256" key="1">
    <source>
        <dbReference type="ARBA" id="ARBA00004953"/>
    </source>
</evidence>
<keyword evidence="3 4" id="KW-0315">Glutamine amidotransferase</keyword>
<organism evidence="7 8">
    <name type="scientific">Clostridium cochlearium</name>
    <dbReference type="NCBI Taxonomy" id="1494"/>
    <lineage>
        <taxon>Bacteria</taxon>
        <taxon>Bacillati</taxon>
        <taxon>Bacillota</taxon>
        <taxon>Clostridia</taxon>
        <taxon>Eubacteriales</taxon>
        <taxon>Clostridiaceae</taxon>
        <taxon>Clostridium</taxon>
    </lineage>
</organism>
<dbReference type="Pfam" id="PF07685">
    <property type="entry name" value="GATase_3"/>
    <property type="match status" value="1"/>
</dbReference>
<feature type="active site" evidence="4">
    <location>
        <position position="428"/>
    </location>
</feature>
<dbReference type="InterPro" id="IPR011698">
    <property type="entry name" value="GATase_3"/>
</dbReference>
<keyword evidence="2 4" id="KW-0169">Cobalamin biosynthesis</keyword>
<feature type="domain" description="CobB/CobQ-like glutamine amidotransferase" evidence="6">
    <location>
        <begin position="248"/>
        <end position="434"/>
    </location>
</feature>
<dbReference type="GO" id="GO:0003824">
    <property type="term" value="F:catalytic activity"/>
    <property type="evidence" value="ECO:0007669"/>
    <property type="project" value="InterPro"/>
</dbReference>
<dbReference type="HAMAP" id="MF_00028">
    <property type="entry name" value="CobQ"/>
    <property type="match status" value="1"/>
</dbReference>
<evidence type="ECO:0000313" key="8">
    <source>
        <dbReference type="Proteomes" id="UP000250223"/>
    </source>
</evidence>
<reference evidence="7 8" key="1">
    <citation type="submission" date="2018-06" db="EMBL/GenBank/DDBJ databases">
        <authorList>
            <consortium name="Pathogen Informatics"/>
            <person name="Doyle S."/>
        </authorList>
    </citation>
    <scope>NUCLEOTIDE SEQUENCE [LARGE SCALE GENOMIC DNA]</scope>
    <source>
        <strain evidence="7 8">NCTC13028</strain>
    </source>
</reference>
<dbReference type="InterPro" id="IPR047045">
    <property type="entry name" value="CobQ_N"/>
</dbReference>
<comment type="similarity">
    <text evidence="4">Belongs to the CobB/CobQ family. CobQ subfamily.</text>
</comment>
<comment type="function">
    <text evidence="4">Catalyzes amidations at positions B, D, E, and G on adenosylcobyrinic A,C-diamide. NH(2) groups are provided by glutamine, and one molecule of ATP is hydrogenolyzed for each amidation.</text>
</comment>
<dbReference type="SUPFAM" id="SSF52540">
    <property type="entry name" value="P-loop containing nucleoside triphosphate hydrolases"/>
    <property type="match status" value="1"/>
</dbReference>
<dbReference type="UniPathway" id="UPA00148"/>
<dbReference type="AlphaFoldDB" id="A0A2X2YDX6"/>
<dbReference type="Pfam" id="PF01656">
    <property type="entry name" value="CbiA"/>
    <property type="match status" value="1"/>
</dbReference>
<accession>A0A2X2YDX6</accession>
<dbReference type="PANTHER" id="PTHR21343:SF1">
    <property type="entry name" value="COBYRIC ACID SYNTHASE"/>
    <property type="match status" value="1"/>
</dbReference>
<dbReference type="GO" id="GO:0009236">
    <property type="term" value="P:cobalamin biosynthetic process"/>
    <property type="evidence" value="ECO:0007669"/>
    <property type="project" value="UniProtKB-UniRule"/>
</dbReference>
<dbReference type="InterPro" id="IPR027417">
    <property type="entry name" value="P-loop_NTPase"/>
</dbReference>
<protein>
    <recommendedName>
        <fullName evidence="4">Cobyric acid synthase</fullName>
    </recommendedName>
</protein>
<dbReference type="InterPro" id="IPR002586">
    <property type="entry name" value="CobQ/CobB/MinD/ParA_Nub-bd_dom"/>
</dbReference>
<evidence type="ECO:0000259" key="5">
    <source>
        <dbReference type="Pfam" id="PF01656"/>
    </source>
</evidence>
<dbReference type="RefSeq" id="WP_096636031.1">
    <property type="nucleotide sequence ID" value="NZ_JAAZKZ010000196.1"/>
</dbReference>
<feature type="domain" description="CobQ/CobB/MinD/ParA nucleotide binding" evidence="5">
    <location>
        <begin position="4"/>
        <end position="226"/>
    </location>
</feature>
<dbReference type="CDD" id="cd01750">
    <property type="entry name" value="GATase1_CobQ"/>
    <property type="match status" value="1"/>
</dbReference>
<dbReference type="Proteomes" id="UP000250223">
    <property type="component" value="Unassembled WGS sequence"/>
</dbReference>
<feature type="active site" description="Nucleophile" evidence="4">
    <location>
        <position position="326"/>
    </location>
</feature>
<comment type="pathway">
    <text evidence="1 4">Cofactor biosynthesis; adenosylcobalamin biosynthesis.</text>
</comment>
<dbReference type="Gene3D" id="3.40.50.880">
    <property type="match status" value="1"/>
</dbReference>
<dbReference type="CDD" id="cd05389">
    <property type="entry name" value="CobQ_N"/>
    <property type="match status" value="1"/>
</dbReference>
<dbReference type="NCBIfam" id="NF001989">
    <property type="entry name" value="PRK00784.1"/>
    <property type="match status" value="1"/>
</dbReference>